<comment type="caution">
    <text evidence="2">The sequence shown here is derived from an EMBL/GenBank/DDBJ whole genome shotgun (WGS) entry which is preliminary data.</text>
</comment>
<dbReference type="Gene3D" id="1.20.1270.240">
    <property type="match status" value="1"/>
</dbReference>
<dbReference type="Proteomes" id="UP000252187">
    <property type="component" value="Unassembled WGS sequence"/>
</dbReference>
<accession>A0A365P963</accession>
<gene>
    <name evidence="2" type="ORF">DQ226_12170</name>
</gene>
<dbReference type="SUPFAM" id="SSF56112">
    <property type="entry name" value="Protein kinase-like (PK-like)"/>
    <property type="match status" value="1"/>
</dbReference>
<dbReference type="Gene3D" id="1.10.510.10">
    <property type="entry name" value="Transferase(Phosphotransferase) domain 1"/>
    <property type="match status" value="1"/>
</dbReference>
<dbReference type="PANTHER" id="PTHR12149:SF8">
    <property type="entry name" value="PROTEIN-RIBULOSAMINE 3-KINASE"/>
    <property type="match status" value="1"/>
</dbReference>
<dbReference type="PIRSF" id="PIRSF006221">
    <property type="entry name" value="Ketosamine-3-kinase"/>
    <property type="match status" value="1"/>
</dbReference>
<dbReference type="Pfam" id="PF03881">
    <property type="entry name" value="Fructosamin_kin"/>
    <property type="match status" value="1"/>
</dbReference>
<dbReference type="InterPro" id="IPR011009">
    <property type="entry name" value="Kinase-like_dom_sf"/>
</dbReference>
<evidence type="ECO:0000313" key="2">
    <source>
        <dbReference type="EMBL" id="RBA33634.1"/>
    </source>
</evidence>
<keyword evidence="1" id="KW-0808">Transferase</keyword>
<organism evidence="2 3">
    <name type="scientific">Dietzia maris</name>
    <dbReference type="NCBI Taxonomy" id="37915"/>
    <lineage>
        <taxon>Bacteria</taxon>
        <taxon>Bacillati</taxon>
        <taxon>Actinomycetota</taxon>
        <taxon>Actinomycetes</taxon>
        <taxon>Mycobacteriales</taxon>
        <taxon>Dietziaceae</taxon>
        <taxon>Dietzia</taxon>
    </lineage>
</organism>
<reference evidence="2 3" key="1">
    <citation type="submission" date="2018-06" db="EMBL/GenBank/DDBJ databases">
        <title>Whole genome sequencing of four bacterial strains from South Shetland trench revealing bio-synthetic gene clusters.</title>
        <authorList>
            <person name="Abdel-Mageed W.M."/>
            <person name="Lehri B."/>
            <person name="Jarmusch S.A."/>
            <person name="Miranda K."/>
            <person name="Goodfellow M."/>
            <person name="Jaspars M."/>
            <person name="Karlyshev A.V."/>
        </authorList>
    </citation>
    <scope>NUCLEOTIDE SEQUENCE [LARGE SCALE GENOMIC DNA]</scope>
    <source>
        <strain evidence="2 3">SST1</strain>
    </source>
</reference>
<name>A0A365P963_9ACTN</name>
<evidence type="ECO:0000313" key="3">
    <source>
        <dbReference type="Proteomes" id="UP000252187"/>
    </source>
</evidence>
<dbReference type="GO" id="GO:0016301">
    <property type="term" value="F:kinase activity"/>
    <property type="evidence" value="ECO:0007669"/>
    <property type="project" value="UniProtKB-UniRule"/>
</dbReference>
<dbReference type="EMBL" id="QNTT01000033">
    <property type="protein sequence ID" value="RBA33634.1"/>
    <property type="molecule type" value="Genomic_DNA"/>
</dbReference>
<dbReference type="Gene3D" id="3.30.200.20">
    <property type="entry name" value="Phosphorylase Kinase, domain 1"/>
    <property type="match status" value="1"/>
</dbReference>
<evidence type="ECO:0000256" key="1">
    <source>
        <dbReference type="PIRNR" id="PIRNR006221"/>
    </source>
</evidence>
<keyword evidence="1 2" id="KW-0418">Kinase</keyword>
<dbReference type="PANTHER" id="PTHR12149">
    <property type="entry name" value="FRUCTOSAMINE 3 KINASE-RELATED PROTEIN"/>
    <property type="match status" value="1"/>
</dbReference>
<comment type="similarity">
    <text evidence="1">Belongs to the fructosamine kinase family.</text>
</comment>
<dbReference type="AlphaFoldDB" id="A0A365P963"/>
<protein>
    <submittedName>
        <fullName evidence="2">Fructosamine kinase</fullName>
    </submittedName>
</protein>
<dbReference type="InterPro" id="IPR016477">
    <property type="entry name" value="Fructo-/Ketosamine-3-kinase"/>
</dbReference>
<sequence>MSGCAGRSCRCWWAACSSPRSRGRCSAATRGEIDVDDRVFVKRGSRHGPDFFRHEAAGLAWLAAAPGGPRVVRVEEVDDDEITLERIPAGRATTRAALRFGRSLAAMHDAGAAAWGVPADGWAGRCFIGNRPQECAPTASWGEFYAEQRVRPFVRIAVDLGVLGGADLAVVERACDRVASGELDDPGDVPARLHGDLWTGNVLWTPARAGGEGGGENDVGAVLIDPAAHGGHRETDLAMLALFGAPHPDEILRGYDEAHPLREGWRDRVPLHQLHPLATHSAGHGAGYAIALADAARQVLRL</sequence>
<proteinExistence type="inferred from homology"/>